<name>A0A0F8ZPC3_9ZZZZ</name>
<dbReference type="EMBL" id="LAZR01046797">
    <property type="protein sequence ID" value="KKK95698.1"/>
    <property type="molecule type" value="Genomic_DNA"/>
</dbReference>
<evidence type="ECO:0000313" key="1">
    <source>
        <dbReference type="EMBL" id="KKK95698.1"/>
    </source>
</evidence>
<reference evidence="1" key="1">
    <citation type="journal article" date="2015" name="Nature">
        <title>Complex archaea that bridge the gap between prokaryotes and eukaryotes.</title>
        <authorList>
            <person name="Spang A."/>
            <person name="Saw J.H."/>
            <person name="Jorgensen S.L."/>
            <person name="Zaremba-Niedzwiedzka K."/>
            <person name="Martijn J."/>
            <person name="Lind A.E."/>
            <person name="van Eijk R."/>
            <person name="Schleper C."/>
            <person name="Guy L."/>
            <person name="Ettema T.J."/>
        </authorList>
    </citation>
    <scope>NUCLEOTIDE SEQUENCE</scope>
</reference>
<sequence length="76" mass="9086">MHSLPIFPNPRQVEHNSFEFYTGLRQLKEEFNKIKENKSYLKKSDLGSFFPIYDLLYISEDNIQELLECIKQQKSS</sequence>
<comment type="caution">
    <text evidence="1">The sequence shown here is derived from an EMBL/GenBank/DDBJ whole genome shotgun (WGS) entry which is preliminary data.</text>
</comment>
<organism evidence="1">
    <name type="scientific">marine sediment metagenome</name>
    <dbReference type="NCBI Taxonomy" id="412755"/>
    <lineage>
        <taxon>unclassified sequences</taxon>
        <taxon>metagenomes</taxon>
        <taxon>ecological metagenomes</taxon>
    </lineage>
</organism>
<dbReference type="AlphaFoldDB" id="A0A0F8ZPC3"/>
<protein>
    <submittedName>
        <fullName evidence="1">Uncharacterized protein</fullName>
    </submittedName>
</protein>
<gene>
    <name evidence="1" type="ORF">LCGC14_2670200</name>
</gene>
<proteinExistence type="predicted"/>
<accession>A0A0F8ZPC3</accession>